<organism evidence="7 8">
    <name type="scientific">Actinomadura vinacea</name>
    <dbReference type="NCBI Taxonomy" id="115336"/>
    <lineage>
        <taxon>Bacteria</taxon>
        <taxon>Bacillati</taxon>
        <taxon>Actinomycetota</taxon>
        <taxon>Actinomycetes</taxon>
        <taxon>Streptosporangiales</taxon>
        <taxon>Thermomonosporaceae</taxon>
        <taxon>Actinomadura</taxon>
    </lineage>
</organism>
<reference evidence="7 8" key="1">
    <citation type="journal article" date="2019" name="Int. J. Syst. Evol. Microbiol.">
        <title>The Global Catalogue of Microorganisms (GCM) 10K type strain sequencing project: providing services to taxonomists for standard genome sequencing and annotation.</title>
        <authorList>
            <consortium name="The Broad Institute Genomics Platform"/>
            <consortium name="The Broad Institute Genome Sequencing Center for Infectious Disease"/>
            <person name="Wu L."/>
            <person name="Ma J."/>
        </authorList>
    </citation>
    <scope>NUCLEOTIDE SEQUENCE [LARGE SCALE GENOMIC DNA]</scope>
    <source>
        <strain evidence="7 8">JCM 3325</strain>
    </source>
</reference>
<dbReference type="InterPro" id="IPR003012">
    <property type="entry name" value="Tet_transcr_reg_TetR"/>
</dbReference>
<dbReference type="PANTHER" id="PTHR30055:SF151">
    <property type="entry name" value="TRANSCRIPTIONAL REGULATORY PROTEIN"/>
    <property type="match status" value="1"/>
</dbReference>
<protein>
    <submittedName>
        <fullName evidence="7">TetR/AcrR family transcriptional regulator C-terminal domain-containing protein</fullName>
    </submittedName>
</protein>
<keyword evidence="8" id="KW-1185">Reference proteome</keyword>
<name>A0ABN3IHS8_9ACTN</name>
<evidence type="ECO:0000313" key="8">
    <source>
        <dbReference type="Proteomes" id="UP001501231"/>
    </source>
</evidence>
<evidence type="ECO:0000256" key="4">
    <source>
        <dbReference type="ARBA" id="ARBA00023163"/>
    </source>
</evidence>
<keyword evidence="3 5" id="KW-0238">DNA-binding</keyword>
<dbReference type="Proteomes" id="UP001501231">
    <property type="component" value="Unassembled WGS sequence"/>
</dbReference>
<dbReference type="EMBL" id="BAAARW010000003">
    <property type="protein sequence ID" value="GAA2405116.1"/>
    <property type="molecule type" value="Genomic_DNA"/>
</dbReference>
<comment type="caution">
    <text evidence="7">The sequence shown here is derived from an EMBL/GenBank/DDBJ whole genome shotgun (WGS) entry which is preliminary data.</text>
</comment>
<feature type="domain" description="HTH tetR-type" evidence="6">
    <location>
        <begin position="29"/>
        <end position="89"/>
    </location>
</feature>
<evidence type="ECO:0000259" key="6">
    <source>
        <dbReference type="PROSITE" id="PS50977"/>
    </source>
</evidence>
<keyword evidence="1" id="KW-0678">Repressor</keyword>
<dbReference type="InterPro" id="IPR004111">
    <property type="entry name" value="Repressor_TetR_C"/>
</dbReference>
<dbReference type="PANTHER" id="PTHR30055">
    <property type="entry name" value="HTH-TYPE TRANSCRIPTIONAL REGULATOR RUTR"/>
    <property type="match status" value="1"/>
</dbReference>
<keyword evidence="4" id="KW-0804">Transcription</keyword>
<accession>A0ABN3IHS8</accession>
<feature type="DNA-binding region" description="H-T-H motif" evidence="5">
    <location>
        <begin position="52"/>
        <end position="71"/>
    </location>
</feature>
<dbReference type="Pfam" id="PF02909">
    <property type="entry name" value="TetR_C_1"/>
    <property type="match status" value="1"/>
</dbReference>
<dbReference type="Pfam" id="PF00440">
    <property type="entry name" value="TetR_N"/>
    <property type="match status" value="1"/>
</dbReference>
<dbReference type="RefSeq" id="WP_344587386.1">
    <property type="nucleotide sequence ID" value="NZ_BAAARW010000003.1"/>
</dbReference>
<dbReference type="Gene3D" id="1.10.10.60">
    <property type="entry name" value="Homeodomain-like"/>
    <property type="match status" value="1"/>
</dbReference>
<proteinExistence type="predicted"/>
<evidence type="ECO:0000256" key="1">
    <source>
        <dbReference type="ARBA" id="ARBA00022491"/>
    </source>
</evidence>
<evidence type="ECO:0000313" key="7">
    <source>
        <dbReference type="EMBL" id="GAA2405116.1"/>
    </source>
</evidence>
<dbReference type="SUPFAM" id="SSF46689">
    <property type="entry name" value="Homeodomain-like"/>
    <property type="match status" value="1"/>
</dbReference>
<evidence type="ECO:0000256" key="5">
    <source>
        <dbReference type="PROSITE-ProRule" id="PRU00335"/>
    </source>
</evidence>
<evidence type="ECO:0000256" key="3">
    <source>
        <dbReference type="ARBA" id="ARBA00023125"/>
    </source>
</evidence>
<keyword evidence="2" id="KW-0805">Transcription regulation</keyword>
<dbReference type="Gene3D" id="1.10.357.10">
    <property type="entry name" value="Tetracycline Repressor, domain 2"/>
    <property type="match status" value="1"/>
</dbReference>
<evidence type="ECO:0000256" key="2">
    <source>
        <dbReference type="ARBA" id="ARBA00023015"/>
    </source>
</evidence>
<sequence>MSPKRAEQSPSGPGAVWLRERRQGTRTPALSIERITAAAVRILDEDGQSGLSMRKLADALGVHATSLYWHVANRDDLLDLALDAVFGEVEAPRKDPGLWQADIAAYMTGLREALLRHPWAGALASARPLMGPHALDHAESVQAALVRAGFSGTALTAAAAAISNYVIGSVAAEASWGRHDQSTARRALTDHVQSAALRYPTLAAHPPTPYSDWQTHFEHGMRFLIAGLTASAGTSG</sequence>
<dbReference type="SUPFAM" id="SSF48498">
    <property type="entry name" value="Tetracyclin repressor-like, C-terminal domain"/>
    <property type="match status" value="1"/>
</dbReference>
<dbReference type="InterPro" id="IPR036271">
    <property type="entry name" value="Tet_transcr_reg_TetR-rel_C_sf"/>
</dbReference>
<gene>
    <name evidence="7" type="ORF">GCM10010191_11110</name>
</gene>
<dbReference type="InterPro" id="IPR001647">
    <property type="entry name" value="HTH_TetR"/>
</dbReference>
<dbReference type="PRINTS" id="PR00400">
    <property type="entry name" value="TETREPRESSOR"/>
</dbReference>
<dbReference type="PRINTS" id="PR00455">
    <property type="entry name" value="HTHTETR"/>
</dbReference>
<dbReference type="InterPro" id="IPR050109">
    <property type="entry name" value="HTH-type_TetR-like_transc_reg"/>
</dbReference>
<dbReference type="PROSITE" id="PS50977">
    <property type="entry name" value="HTH_TETR_2"/>
    <property type="match status" value="1"/>
</dbReference>
<dbReference type="InterPro" id="IPR009057">
    <property type="entry name" value="Homeodomain-like_sf"/>
</dbReference>